<keyword evidence="3 5" id="KW-0175">Coiled coil</keyword>
<evidence type="ECO:0000256" key="2">
    <source>
        <dbReference type="ARBA" id="ARBA00009840"/>
    </source>
</evidence>
<accession>A0A1Y0NYA9</accession>
<organism evidence="6 7">
    <name type="scientific">Vibrio anguillarum</name>
    <name type="common">Listonella anguillarum</name>
    <dbReference type="NCBI Taxonomy" id="55601"/>
    <lineage>
        <taxon>Bacteria</taxon>
        <taxon>Pseudomonadati</taxon>
        <taxon>Pseudomonadota</taxon>
        <taxon>Gammaproteobacteria</taxon>
        <taxon>Vibrionales</taxon>
        <taxon>Vibrionaceae</taxon>
        <taxon>Vibrio</taxon>
    </lineage>
</organism>
<dbReference type="AlphaFoldDB" id="A0A1Y0NYA9"/>
<keyword evidence="4" id="KW-0233">DNA recombination</keyword>
<proteinExistence type="inferred from homology"/>
<dbReference type="Pfam" id="PF02646">
    <property type="entry name" value="RmuC"/>
    <property type="match status" value="1"/>
</dbReference>
<evidence type="ECO:0000256" key="4">
    <source>
        <dbReference type="ARBA" id="ARBA00023172"/>
    </source>
</evidence>
<evidence type="ECO:0000256" key="1">
    <source>
        <dbReference type="ARBA" id="ARBA00003416"/>
    </source>
</evidence>
<name>A0A1Y0NYA9_VIBAN</name>
<dbReference type="GO" id="GO:0006310">
    <property type="term" value="P:DNA recombination"/>
    <property type="evidence" value="ECO:0007669"/>
    <property type="project" value="UniProtKB-KW"/>
</dbReference>
<comment type="caution">
    <text evidence="6">The sequence shown here is derived from an EMBL/GenBank/DDBJ whole genome shotgun (WGS) entry which is preliminary data.</text>
</comment>
<dbReference type="GeneID" id="83859351"/>
<feature type="coiled-coil region" evidence="5">
    <location>
        <begin position="107"/>
        <end position="169"/>
    </location>
</feature>
<dbReference type="Proteomes" id="UP000722957">
    <property type="component" value="Unassembled WGS sequence"/>
</dbReference>
<comment type="similarity">
    <text evidence="2">Belongs to the RmuC family.</text>
</comment>
<evidence type="ECO:0000256" key="5">
    <source>
        <dbReference type="SAM" id="Coils"/>
    </source>
</evidence>
<dbReference type="PANTHER" id="PTHR30563:SF0">
    <property type="entry name" value="DNA RECOMBINATION PROTEIN RMUC"/>
    <property type="match status" value="1"/>
</dbReference>
<evidence type="ECO:0000313" key="6">
    <source>
        <dbReference type="EMBL" id="MBF4273106.1"/>
    </source>
</evidence>
<evidence type="ECO:0000313" key="7">
    <source>
        <dbReference type="Proteomes" id="UP000722957"/>
    </source>
</evidence>
<feature type="coiled-coil region" evidence="5">
    <location>
        <begin position="30"/>
        <end position="82"/>
    </location>
</feature>
<dbReference type="PANTHER" id="PTHR30563">
    <property type="entry name" value="DNA RECOMBINATION PROTEIN RMUC"/>
    <property type="match status" value="1"/>
</dbReference>
<sequence length="514" mass="59080">MQWIIENQALVLSTLGSAVLSGSVAGWWVKQKLNLKSELLQQQLETHQAHHQQQIIELKQALQQARQELDELDEERDKAAFELKQSHGKFMAAMEKLRYFEVVKQERQQSMEDAHALREQKSQLEAQLREQEARHEQQIQSSQEKLQLLEHAEERLKQQFEQLANQLFEVKTAKVDQQNRQSLEGLLSPLKEQLEGFKKQVNDSFNHEAKERHTLVHELKNLQRLNEQMAQEALNLTQALKGDNKQQGNWGEVVLARVLTESGLREGHEYHTQVSLQNEAGKRYQPDVIVNLPHDKQVVIDSKMALVAYERYFHAQTESERARALSEHLLALRAHIKGLGQKDYHQLKGLQSLDYVLMFIPVEPAFQVAIQADPSLVKEAMEQNILLVSPTTLLVALRTIDNLWRNDRQNQNAKLIAERASKLYDKLRLFMEDMEGLGGALDRANQNYQGAMNKLATGRGNALRQAESFKQLGVEIKRSINSEWVEQAQNEAWADSAVENAPLVERHHAEDKVN</sequence>
<gene>
    <name evidence="6" type="primary">rmuC</name>
    <name evidence="6" type="ORF">EAY07_13910</name>
</gene>
<evidence type="ECO:0000256" key="3">
    <source>
        <dbReference type="ARBA" id="ARBA00023054"/>
    </source>
</evidence>
<dbReference type="EMBL" id="RDOM01000038">
    <property type="protein sequence ID" value="MBF4273106.1"/>
    <property type="molecule type" value="Genomic_DNA"/>
</dbReference>
<reference evidence="6 7" key="1">
    <citation type="journal article" date="2021" name="PeerJ">
        <title>Analysis of 44 Vibrio anguillarum genomes reveals high genetic diversity.</title>
        <authorList>
            <person name="Hansen M.J."/>
            <person name="Dalsgaard I."/>
        </authorList>
    </citation>
    <scope>NUCLEOTIDE SEQUENCE [LARGE SCALE GENOMIC DNA]</scope>
    <source>
        <strain evidence="6 7">17-16730-2A</strain>
    </source>
</reference>
<feature type="coiled-coil region" evidence="5">
    <location>
        <begin position="212"/>
        <end position="239"/>
    </location>
</feature>
<protein>
    <submittedName>
        <fullName evidence="6">DNA recombination protein RmuC</fullName>
    </submittedName>
</protein>
<dbReference type="RefSeq" id="WP_013855636.1">
    <property type="nucleotide sequence ID" value="NZ_CP011466.1"/>
</dbReference>
<dbReference type="KEGG" id="vau:VANGNB10_cI2659c"/>
<comment type="function">
    <text evidence="1">Involved in DNA recombination.</text>
</comment>
<dbReference type="InterPro" id="IPR003798">
    <property type="entry name" value="DNA_recombination_RmuC"/>
</dbReference>